<dbReference type="AlphaFoldDB" id="A0AAQ2I2B1"/>
<reference evidence="1 2" key="1">
    <citation type="submission" date="2019-04" db="EMBL/GenBank/DDBJ databases">
        <title>Draft genome sequence of Pseudomonas sp. M7D1 isolated from rhizosphere of plant the flowery desert.</title>
        <authorList>
            <person name="Poblete-Morales M."/>
            <person name="Plaza N."/>
            <person name="Corsini G."/>
            <person name="Silva E."/>
        </authorList>
    </citation>
    <scope>NUCLEOTIDE SEQUENCE [LARGE SCALE GENOMIC DNA]</scope>
    <source>
        <strain evidence="1 2">M7D1</strain>
    </source>
</reference>
<evidence type="ECO:0000313" key="1">
    <source>
        <dbReference type="EMBL" id="THF34450.1"/>
    </source>
</evidence>
<accession>A0AAQ2I2B1</accession>
<comment type="caution">
    <text evidence="1">The sequence shown here is derived from an EMBL/GenBank/DDBJ whole genome shotgun (WGS) entry which is preliminary data.</text>
</comment>
<evidence type="ECO:0000313" key="2">
    <source>
        <dbReference type="Proteomes" id="UP000310574"/>
    </source>
</evidence>
<organism evidence="1 2">
    <name type="scientific">Pseudomonas atacamensis</name>
    <dbReference type="NCBI Taxonomy" id="2565368"/>
    <lineage>
        <taxon>Bacteria</taxon>
        <taxon>Pseudomonadati</taxon>
        <taxon>Pseudomonadota</taxon>
        <taxon>Gammaproteobacteria</taxon>
        <taxon>Pseudomonadales</taxon>
        <taxon>Pseudomonadaceae</taxon>
        <taxon>Pseudomonas</taxon>
    </lineage>
</organism>
<dbReference type="EMBL" id="SSBS01000002">
    <property type="protein sequence ID" value="THF34450.1"/>
    <property type="molecule type" value="Genomic_DNA"/>
</dbReference>
<protein>
    <submittedName>
        <fullName evidence="1">Uncharacterized protein</fullName>
    </submittedName>
</protein>
<gene>
    <name evidence="1" type="ORF">E5170_09310</name>
</gene>
<sequence>MKRHNLAELKVVERLVSDIGIERFEMEAQRLARLHTLDLDAPIQSLVLSTHPALIGISREPFDVLKRIRDQLSMREPALLEHLGYCCSDSQRVGLPLTLWLDLVRFARAHFDPAGQDADFLVAKLKEGLSSEQAFKALIAAKRAK</sequence>
<dbReference type="RefSeq" id="WP_136492618.1">
    <property type="nucleotide sequence ID" value="NZ_SSBS01000002.1"/>
</dbReference>
<name>A0AAQ2I2B1_9PSED</name>
<proteinExistence type="predicted"/>
<dbReference type="Proteomes" id="UP000310574">
    <property type="component" value="Unassembled WGS sequence"/>
</dbReference>